<dbReference type="SMART" id="SM00347">
    <property type="entry name" value="HTH_MARR"/>
    <property type="match status" value="1"/>
</dbReference>
<proteinExistence type="predicted"/>
<dbReference type="Gene3D" id="1.10.10.10">
    <property type="entry name" value="Winged helix-like DNA-binding domain superfamily/Winged helix DNA-binding domain"/>
    <property type="match status" value="1"/>
</dbReference>
<dbReference type="PANTHER" id="PTHR33164:SF43">
    <property type="entry name" value="HTH-TYPE TRANSCRIPTIONAL REPRESSOR YETL"/>
    <property type="match status" value="1"/>
</dbReference>
<keyword evidence="3" id="KW-1185">Reference proteome</keyword>
<dbReference type="InterPro" id="IPR039422">
    <property type="entry name" value="MarR/SlyA-like"/>
</dbReference>
<evidence type="ECO:0000313" key="3">
    <source>
        <dbReference type="Proteomes" id="UP000460221"/>
    </source>
</evidence>
<dbReference type="Pfam" id="PF12802">
    <property type="entry name" value="MarR_2"/>
    <property type="match status" value="1"/>
</dbReference>
<dbReference type="PANTHER" id="PTHR33164">
    <property type="entry name" value="TRANSCRIPTIONAL REGULATOR, MARR FAMILY"/>
    <property type="match status" value="1"/>
</dbReference>
<protein>
    <submittedName>
        <fullName evidence="2">MarR family transcriptional regulator</fullName>
    </submittedName>
</protein>
<dbReference type="AlphaFoldDB" id="A0A7K1FRZ8"/>
<reference evidence="2 3" key="1">
    <citation type="submission" date="2019-11" db="EMBL/GenBank/DDBJ databases">
        <authorList>
            <person name="Jiang L.-Q."/>
        </authorList>
    </citation>
    <scope>NUCLEOTIDE SEQUENCE [LARGE SCALE GENOMIC DNA]</scope>
    <source>
        <strain evidence="2 3">YIM 132087</strain>
    </source>
</reference>
<dbReference type="InterPro" id="IPR036390">
    <property type="entry name" value="WH_DNA-bd_sf"/>
</dbReference>
<sequence length="145" mass="15867">MDAPELTTPLGLLRWIGWAQRKAGEDWIRERDISFEQGFVLGYLVQHPGAIQRDIAEVSRTTAASVSSLLQGLEKRGLAERRTEEGDGRSKKVYATPEGAELIAGFDAAMAAADETILAPLDDGERATLHALLTRITAELPRPTR</sequence>
<organism evidence="2 3">
    <name type="scientific">Nakamurella alba</name>
    <dbReference type="NCBI Taxonomy" id="2665158"/>
    <lineage>
        <taxon>Bacteria</taxon>
        <taxon>Bacillati</taxon>
        <taxon>Actinomycetota</taxon>
        <taxon>Actinomycetes</taxon>
        <taxon>Nakamurellales</taxon>
        <taxon>Nakamurellaceae</taxon>
        <taxon>Nakamurella</taxon>
    </lineage>
</organism>
<dbReference type="EMBL" id="WLYK01000012">
    <property type="protein sequence ID" value="MTD16916.1"/>
    <property type="molecule type" value="Genomic_DNA"/>
</dbReference>
<dbReference type="GO" id="GO:0006950">
    <property type="term" value="P:response to stress"/>
    <property type="evidence" value="ECO:0007669"/>
    <property type="project" value="TreeGrafter"/>
</dbReference>
<evidence type="ECO:0000313" key="2">
    <source>
        <dbReference type="EMBL" id="MTD16916.1"/>
    </source>
</evidence>
<comment type="caution">
    <text evidence="2">The sequence shown here is derived from an EMBL/GenBank/DDBJ whole genome shotgun (WGS) entry which is preliminary data.</text>
</comment>
<dbReference type="PRINTS" id="PR00598">
    <property type="entry name" value="HTHMARR"/>
</dbReference>
<name>A0A7K1FRZ8_9ACTN</name>
<dbReference type="Proteomes" id="UP000460221">
    <property type="component" value="Unassembled WGS sequence"/>
</dbReference>
<dbReference type="PROSITE" id="PS50995">
    <property type="entry name" value="HTH_MARR_2"/>
    <property type="match status" value="1"/>
</dbReference>
<dbReference type="RefSeq" id="WP_154770921.1">
    <property type="nucleotide sequence ID" value="NZ_WLYK01000012.1"/>
</dbReference>
<gene>
    <name evidence="2" type="ORF">GIS00_23560</name>
</gene>
<evidence type="ECO:0000259" key="1">
    <source>
        <dbReference type="PROSITE" id="PS50995"/>
    </source>
</evidence>
<dbReference type="InterPro" id="IPR036388">
    <property type="entry name" value="WH-like_DNA-bd_sf"/>
</dbReference>
<accession>A0A7K1FRZ8</accession>
<dbReference type="SUPFAM" id="SSF46785">
    <property type="entry name" value="Winged helix' DNA-binding domain"/>
    <property type="match status" value="1"/>
</dbReference>
<dbReference type="InterPro" id="IPR000835">
    <property type="entry name" value="HTH_MarR-typ"/>
</dbReference>
<feature type="domain" description="HTH marR-type" evidence="1">
    <location>
        <begin position="1"/>
        <end position="138"/>
    </location>
</feature>
<dbReference type="GO" id="GO:0003700">
    <property type="term" value="F:DNA-binding transcription factor activity"/>
    <property type="evidence" value="ECO:0007669"/>
    <property type="project" value="InterPro"/>
</dbReference>